<keyword evidence="4" id="KW-1185">Reference proteome</keyword>
<sequence length="637" mass="67812">MTPASSDTRPQSQKPARAAGSQLPSRSSLDVYANDERHASSTHFASDGASQRPLICGHTTDGGFQCNQCSAAGGILSTPVTTVSCAAGNARRAGNPTQTVSTCDAGGPARHNDVERRLSAGRSPGVAGIPQLDQPSGAYDPPYEADQITRPHSELGNSKAHANASTTAQLPTAIPAHSPVNDLQSAVDPAPQAADGPTADLASNAPSSSHKKCPRTEHDVAHADVAANAALARRQAWQLRGRRGKGSQLAASASAQLASSANAQLVTSTKAQLTPSASAWFAPPSSATASRRTDEPFSGAQCGSGGGREVRALSNTEVQDRRLPQHTLDEERRASAFILPRDAHVNGGYTFGDLTGDVPRHTSSAAPQARQESRRSPPYSASPGERGVTIPRREKQDKATQTSCRAKRPRVQGADIRSRDSCAARHTTVDDAERSYVESATTSPSPSPTEVSRALQEVQELVRSIVNRGAGPSEGFASAEAILRSVSSIARLLTKRSEIPPALITSSAAREDAGAFNATLDAISMTCSDLVRDMRADMAAICGDRAICLNQAHRNLKDHRHAMRRVVFKLASHALRQFADEGDRTNVQYAREKHAYKEQAEKAREERAKLRSLSNYYFTAAEDARAGRLRLQNRKVL</sequence>
<feature type="region of interest" description="Disordered" evidence="2">
    <location>
        <begin position="120"/>
        <end position="149"/>
    </location>
</feature>
<dbReference type="Proteomes" id="UP000320762">
    <property type="component" value="Unassembled WGS sequence"/>
</dbReference>
<feature type="region of interest" description="Disordered" evidence="2">
    <location>
        <begin position="90"/>
        <end position="109"/>
    </location>
</feature>
<feature type="region of interest" description="Disordered" evidence="2">
    <location>
        <begin position="1"/>
        <end position="51"/>
    </location>
</feature>
<reference evidence="3 4" key="1">
    <citation type="journal article" date="2019" name="New Phytol.">
        <title>Comparative genomics reveals unique wood-decay strategies and fruiting body development in the Schizophyllaceae.</title>
        <authorList>
            <person name="Almasi E."/>
            <person name="Sahu N."/>
            <person name="Krizsan K."/>
            <person name="Balint B."/>
            <person name="Kovacs G.M."/>
            <person name="Kiss B."/>
            <person name="Cseklye J."/>
            <person name="Drula E."/>
            <person name="Henrissat B."/>
            <person name="Nagy I."/>
            <person name="Chovatia M."/>
            <person name="Adam C."/>
            <person name="LaButti K."/>
            <person name="Lipzen A."/>
            <person name="Riley R."/>
            <person name="Grigoriev I.V."/>
            <person name="Nagy L.G."/>
        </authorList>
    </citation>
    <scope>NUCLEOTIDE SEQUENCE [LARGE SCALE GENOMIC DNA]</scope>
    <source>
        <strain evidence="3 4">NL-1724</strain>
    </source>
</reference>
<feature type="region of interest" description="Disordered" evidence="2">
    <location>
        <begin position="350"/>
        <end position="452"/>
    </location>
</feature>
<name>A0A550CVI3_9AGAR</name>
<proteinExistence type="predicted"/>
<feature type="compositionally biased region" description="Polar residues" evidence="2">
    <location>
        <begin position="1"/>
        <end position="14"/>
    </location>
</feature>
<gene>
    <name evidence="3" type="ORF">BD626DRAFT_508</name>
</gene>
<feature type="compositionally biased region" description="Basic and acidic residues" evidence="2">
    <location>
        <begin position="416"/>
        <end position="436"/>
    </location>
</feature>
<feature type="coiled-coil region" evidence="1">
    <location>
        <begin position="586"/>
        <end position="613"/>
    </location>
</feature>
<dbReference type="AlphaFoldDB" id="A0A550CVI3"/>
<organism evidence="3 4">
    <name type="scientific">Schizophyllum amplum</name>
    <dbReference type="NCBI Taxonomy" id="97359"/>
    <lineage>
        <taxon>Eukaryota</taxon>
        <taxon>Fungi</taxon>
        <taxon>Dikarya</taxon>
        <taxon>Basidiomycota</taxon>
        <taxon>Agaricomycotina</taxon>
        <taxon>Agaricomycetes</taxon>
        <taxon>Agaricomycetidae</taxon>
        <taxon>Agaricales</taxon>
        <taxon>Schizophyllaceae</taxon>
        <taxon>Schizophyllum</taxon>
    </lineage>
</organism>
<accession>A0A550CVI3</accession>
<keyword evidence="1" id="KW-0175">Coiled coil</keyword>
<evidence type="ECO:0000256" key="1">
    <source>
        <dbReference type="SAM" id="Coils"/>
    </source>
</evidence>
<evidence type="ECO:0000313" key="3">
    <source>
        <dbReference type="EMBL" id="TRM68794.1"/>
    </source>
</evidence>
<feature type="compositionally biased region" description="Basic and acidic residues" evidence="2">
    <location>
        <begin position="318"/>
        <end position="329"/>
    </location>
</feature>
<comment type="caution">
    <text evidence="3">The sequence shown here is derived from an EMBL/GenBank/DDBJ whole genome shotgun (WGS) entry which is preliminary data.</text>
</comment>
<feature type="region of interest" description="Disordered" evidence="2">
    <location>
        <begin position="279"/>
        <end position="329"/>
    </location>
</feature>
<evidence type="ECO:0000313" key="4">
    <source>
        <dbReference type="Proteomes" id="UP000320762"/>
    </source>
</evidence>
<protein>
    <submittedName>
        <fullName evidence="3">Uncharacterized protein</fullName>
    </submittedName>
</protein>
<feature type="region of interest" description="Disordered" evidence="2">
    <location>
        <begin position="175"/>
        <end position="218"/>
    </location>
</feature>
<feature type="compositionally biased region" description="Low complexity" evidence="2">
    <location>
        <begin position="279"/>
        <end position="290"/>
    </location>
</feature>
<evidence type="ECO:0000256" key="2">
    <source>
        <dbReference type="SAM" id="MobiDB-lite"/>
    </source>
</evidence>
<dbReference type="EMBL" id="VDMD01000001">
    <property type="protein sequence ID" value="TRM68794.1"/>
    <property type="molecule type" value="Genomic_DNA"/>
</dbReference>